<sequence length="353" mass="39045">MANSQPVSQKTITARCFCKTIHYSLTLPSSALPIKAHICHCSQCRYTHGAMCSTHAPLPRGIHPQFVLPSNLEQSTTLYQQGTSNNVHFCKSCGAHMGVYNTGDDQWYISTALFPKDEDVFILNQHVFTQSAPGGLHEWLPNIGARELKAWNPIGESAKATVPKPVIGDDGVERLLAECHCRNVSFLIDRPTEEILADSNMKTLVSPVDRTKWKACLDVCNDCRLASGTHFSAWMYVPTMVCDPQRSANLTEYSSSPGKTRGFCGICGATVCFLYDRPGVSATKAVSCIAVGILHAPEGVRADSWLTWRTEELGWLDAGREYDPELYESLNDAYRAWGAKEHGRALDFRLIQS</sequence>
<keyword evidence="3" id="KW-0862">Zinc</keyword>
<dbReference type="InterPro" id="IPR006913">
    <property type="entry name" value="CENP-V/GFA"/>
</dbReference>
<feature type="domain" description="CENP-V/GFA" evidence="5">
    <location>
        <begin position="12"/>
        <end position="140"/>
    </location>
</feature>
<keyword evidence="7" id="KW-1185">Reference proteome</keyword>
<protein>
    <recommendedName>
        <fullName evidence="5">CENP-V/GFA domain-containing protein</fullName>
    </recommendedName>
</protein>
<evidence type="ECO:0000256" key="2">
    <source>
        <dbReference type="ARBA" id="ARBA00022723"/>
    </source>
</evidence>
<evidence type="ECO:0000256" key="4">
    <source>
        <dbReference type="ARBA" id="ARBA00023239"/>
    </source>
</evidence>
<dbReference type="InterPro" id="IPR011057">
    <property type="entry name" value="Mss4-like_sf"/>
</dbReference>
<dbReference type="PANTHER" id="PTHR33337">
    <property type="entry name" value="GFA DOMAIN-CONTAINING PROTEIN"/>
    <property type="match status" value="1"/>
</dbReference>
<organism evidence="6 7">
    <name type="scientific">Apiospora saccharicola</name>
    <dbReference type="NCBI Taxonomy" id="335842"/>
    <lineage>
        <taxon>Eukaryota</taxon>
        <taxon>Fungi</taxon>
        <taxon>Dikarya</taxon>
        <taxon>Ascomycota</taxon>
        <taxon>Pezizomycotina</taxon>
        <taxon>Sordariomycetes</taxon>
        <taxon>Xylariomycetidae</taxon>
        <taxon>Amphisphaeriales</taxon>
        <taxon>Apiosporaceae</taxon>
        <taxon>Apiospora</taxon>
    </lineage>
</organism>
<dbReference type="PANTHER" id="PTHR33337:SF31">
    <property type="entry name" value="DUF636 DOMAIN PROTEIN (AFU_ORTHOLOGUE AFUA_2G12650)"/>
    <property type="match status" value="1"/>
</dbReference>
<evidence type="ECO:0000259" key="5">
    <source>
        <dbReference type="PROSITE" id="PS51891"/>
    </source>
</evidence>
<comment type="caution">
    <text evidence="6">The sequence shown here is derived from an EMBL/GenBank/DDBJ whole genome shotgun (WGS) entry which is preliminary data.</text>
</comment>
<dbReference type="Gene3D" id="3.90.1590.10">
    <property type="entry name" value="glutathione-dependent formaldehyde- activating enzyme (gfa)"/>
    <property type="match status" value="2"/>
</dbReference>
<accession>A0ABR1UP26</accession>
<comment type="similarity">
    <text evidence="1">Belongs to the Gfa family.</text>
</comment>
<dbReference type="SUPFAM" id="SSF51316">
    <property type="entry name" value="Mss4-like"/>
    <property type="match status" value="2"/>
</dbReference>
<evidence type="ECO:0000256" key="1">
    <source>
        <dbReference type="ARBA" id="ARBA00005495"/>
    </source>
</evidence>
<gene>
    <name evidence="6" type="ORF">PG996_009726</name>
</gene>
<evidence type="ECO:0000256" key="3">
    <source>
        <dbReference type="ARBA" id="ARBA00022833"/>
    </source>
</evidence>
<evidence type="ECO:0000313" key="6">
    <source>
        <dbReference type="EMBL" id="KAK8059796.1"/>
    </source>
</evidence>
<dbReference type="PROSITE" id="PS51891">
    <property type="entry name" value="CENP_V_GFA"/>
    <property type="match status" value="1"/>
</dbReference>
<proteinExistence type="inferred from homology"/>
<keyword evidence="2" id="KW-0479">Metal-binding</keyword>
<keyword evidence="4" id="KW-0456">Lyase</keyword>
<reference evidence="6 7" key="1">
    <citation type="submission" date="2023-01" db="EMBL/GenBank/DDBJ databases">
        <title>Analysis of 21 Apiospora genomes using comparative genomics revels a genus with tremendous synthesis potential of carbohydrate active enzymes and secondary metabolites.</title>
        <authorList>
            <person name="Sorensen T."/>
        </authorList>
    </citation>
    <scope>NUCLEOTIDE SEQUENCE [LARGE SCALE GENOMIC DNA]</scope>
    <source>
        <strain evidence="6 7">CBS 83171</strain>
    </source>
</reference>
<dbReference type="EMBL" id="JAQQWM010000006">
    <property type="protein sequence ID" value="KAK8059796.1"/>
    <property type="molecule type" value="Genomic_DNA"/>
</dbReference>
<dbReference type="Pfam" id="PF04828">
    <property type="entry name" value="GFA"/>
    <property type="match status" value="2"/>
</dbReference>
<dbReference type="Proteomes" id="UP001446871">
    <property type="component" value="Unassembled WGS sequence"/>
</dbReference>
<evidence type="ECO:0000313" key="7">
    <source>
        <dbReference type="Proteomes" id="UP001446871"/>
    </source>
</evidence>
<name>A0ABR1UP26_9PEZI</name>